<dbReference type="PANTHER" id="PTHR30250">
    <property type="entry name" value="PST FAMILY PREDICTED COLANIC ACID TRANSPORTER"/>
    <property type="match status" value="1"/>
</dbReference>
<keyword evidence="3 6" id="KW-0812">Transmembrane</keyword>
<feature type="transmembrane region" description="Helical" evidence="6">
    <location>
        <begin position="44"/>
        <end position="64"/>
    </location>
</feature>
<evidence type="ECO:0000313" key="8">
    <source>
        <dbReference type="Proteomes" id="UP000242560"/>
    </source>
</evidence>
<keyword evidence="4 6" id="KW-1133">Transmembrane helix</keyword>
<protein>
    <submittedName>
        <fullName evidence="7">Na+-driven multidrug efflux pump</fullName>
    </submittedName>
</protein>
<evidence type="ECO:0000256" key="1">
    <source>
        <dbReference type="ARBA" id="ARBA00004651"/>
    </source>
</evidence>
<dbReference type="InterPro" id="IPR002528">
    <property type="entry name" value="MATE_fam"/>
</dbReference>
<feature type="transmembrane region" description="Helical" evidence="6">
    <location>
        <begin position="223"/>
        <end position="242"/>
    </location>
</feature>
<evidence type="ECO:0000256" key="6">
    <source>
        <dbReference type="SAM" id="Phobius"/>
    </source>
</evidence>
<dbReference type="AlphaFoldDB" id="A0A1I3NJ99"/>
<gene>
    <name evidence="7" type="ORF">SAMN05421638_2117</name>
</gene>
<evidence type="ECO:0000256" key="5">
    <source>
        <dbReference type="ARBA" id="ARBA00023136"/>
    </source>
</evidence>
<accession>A0A1I3NJ99</accession>
<keyword evidence="2" id="KW-1003">Cell membrane</keyword>
<feature type="transmembrane region" description="Helical" evidence="6">
    <location>
        <begin position="433"/>
        <end position="454"/>
    </location>
</feature>
<dbReference type="GO" id="GO:0005886">
    <property type="term" value="C:plasma membrane"/>
    <property type="evidence" value="ECO:0007669"/>
    <property type="project" value="UniProtKB-SubCell"/>
</dbReference>
<name>A0A1I3NJ99_9FLAO</name>
<feature type="transmembrane region" description="Helical" evidence="6">
    <location>
        <begin position="400"/>
        <end position="421"/>
    </location>
</feature>
<proteinExistence type="predicted"/>
<keyword evidence="5 6" id="KW-0472">Membrane</keyword>
<dbReference type="RefSeq" id="WP_089820267.1">
    <property type="nucleotide sequence ID" value="NZ_FORQ01000004.1"/>
</dbReference>
<evidence type="ECO:0000256" key="4">
    <source>
        <dbReference type="ARBA" id="ARBA00022989"/>
    </source>
</evidence>
<dbReference type="PANTHER" id="PTHR30250:SF26">
    <property type="entry name" value="PSMA PROTEIN"/>
    <property type="match status" value="1"/>
</dbReference>
<dbReference type="Pfam" id="PF01554">
    <property type="entry name" value="MatE"/>
    <property type="match status" value="2"/>
</dbReference>
<evidence type="ECO:0000313" key="7">
    <source>
        <dbReference type="EMBL" id="SFJ09215.1"/>
    </source>
</evidence>
<evidence type="ECO:0000256" key="3">
    <source>
        <dbReference type="ARBA" id="ARBA00022692"/>
    </source>
</evidence>
<feature type="transmembrane region" description="Helical" evidence="6">
    <location>
        <begin position="12"/>
        <end position="32"/>
    </location>
</feature>
<feature type="transmembrane region" description="Helical" evidence="6">
    <location>
        <begin position="466"/>
        <end position="489"/>
    </location>
</feature>
<evidence type="ECO:0000256" key="2">
    <source>
        <dbReference type="ARBA" id="ARBA00022475"/>
    </source>
</evidence>
<feature type="transmembrane region" description="Helical" evidence="6">
    <location>
        <begin position="311"/>
        <end position="331"/>
    </location>
</feature>
<dbReference type="GO" id="GO:0042910">
    <property type="term" value="F:xenobiotic transmembrane transporter activity"/>
    <property type="evidence" value="ECO:0007669"/>
    <property type="project" value="InterPro"/>
</dbReference>
<feature type="transmembrane region" description="Helical" evidence="6">
    <location>
        <begin position="123"/>
        <end position="145"/>
    </location>
</feature>
<feature type="transmembrane region" description="Helical" evidence="6">
    <location>
        <begin position="254"/>
        <end position="278"/>
    </location>
</feature>
<feature type="transmembrane region" description="Helical" evidence="6">
    <location>
        <begin position="375"/>
        <end position="394"/>
    </location>
</feature>
<reference evidence="8" key="1">
    <citation type="submission" date="2016-10" db="EMBL/GenBank/DDBJ databases">
        <authorList>
            <person name="Varghese N."/>
            <person name="Submissions S."/>
        </authorList>
    </citation>
    <scope>NUCLEOTIDE SEQUENCE [LARGE SCALE GENOMIC DNA]</scope>
    <source>
        <strain evidence="8">DSM 22251</strain>
    </source>
</reference>
<comment type="subcellular location">
    <subcellularLocation>
        <location evidence="1">Cell membrane</location>
        <topology evidence="1">Multi-pass membrane protein</topology>
    </subcellularLocation>
</comment>
<dbReference type="EMBL" id="FORQ01000004">
    <property type="protein sequence ID" value="SFJ09215.1"/>
    <property type="molecule type" value="Genomic_DNA"/>
</dbReference>
<feature type="transmembrane region" description="Helical" evidence="6">
    <location>
        <begin position="185"/>
        <end position="202"/>
    </location>
</feature>
<dbReference type="InterPro" id="IPR050833">
    <property type="entry name" value="Poly_Biosynth_Transport"/>
</dbReference>
<keyword evidence="8" id="KW-1185">Reference proteome</keyword>
<organism evidence="7 8">
    <name type="scientific">Kaistella treverensis</name>
    <dbReference type="NCBI Taxonomy" id="631455"/>
    <lineage>
        <taxon>Bacteria</taxon>
        <taxon>Pseudomonadati</taxon>
        <taxon>Bacteroidota</taxon>
        <taxon>Flavobacteriia</taxon>
        <taxon>Flavobacteriales</taxon>
        <taxon>Weeksellaceae</taxon>
        <taxon>Chryseobacterium group</taxon>
        <taxon>Kaistella</taxon>
    </lineage>
</organism>
<feature type="transmembrane region" description="Helical" evidence="6">
    <location>
        <begin position="85"/>
        <end position="111"/>
    </location>
</feature>
<feature type="transmembrane region" description="Helical" evidence="6">
    <location>
        <begin position="337"/>
        <end position="355"/>
    </location>
</feature>
<sequence length="509" mass="58108">MSSTKNIAKNSLFLYLRMFLNMGVSLFTAGVVLNTLGITDYGTYNIVGGFVSLFGFLNGSMSQATQRFLSYDLGKKDKIQIKKTFSTTVTIHFLIGLLIVLLLETIGLWYINNKLNLPKHRMYAVNIVFQFSVLTSFFSIIQVPYNALISAHEKFNVYAYISFLEILFKLIILYCLVIVQYDKLILYSSLLFISSFIIRMIYRIYCRKHLSESHYKYYFDSSYFKTMISFMGWNLFTNVAVVSKNQGVNLLLNAFYGTVINAAYGIAMQVQGIVLSFVSSFQNAVNPQIVKKYASGEISSSIKLMQQSAKFSFGLMLIIAFPILVSLENIFDIWLKHYPIQTLVFVKLTFINILIDTISNPLGFIVHASGKIKNYQIVLGILLFLNLPFSYLALKFLNVPYTVFIISICITFIALLCRIFFLKNLINLNISEFYKEVILPIIFLATIIIFIYIINSHLNIIITNKFSSIIFHSGSAFIIAIASCYITLLNQKEKQAIYKILEGKLKSLR</sequence>
<dbReference type="GO" id="GO:0015297">
    <property type="term" value="F:antiporter activity"/>
    <property type="evidence" value="ECO:0007669"/>
    <property type="project" value="InterPro"/>
</dbReference>
<dbReference type="Proteomes" id="UP000242560">
    <property type="component" value="Unassembled WGS sequence"/>
</dbReference>
<feature type="transmembrane region" description="Helical" evidence="6">
    <location>
        <begin position="157"/>
        <end position="179"/>
    </location>
</feature>